<comment type="caution">
    <text evidence="2">The sequence shown here is derived from an EMBL/GenBank/DDBJ whole genome shotgun (WGS) entry which is preliminary data.</text>
</comment>
<feature type="transmembrane region" description="Helical" evidence="1">
    <location>
        <begin position="54"/>
        <end position="75"/>
    </location>
</feature>
<organism evidence="2 3">
    <name type="scientific">Microbacterium gilvum</name>
    <dbReference type="NCBI Taxonomy" id="1336204"/>
    <lineage>
        <taxon>Bacteria</taxon>
        <taxon>Bacillati</taxon>
        <taxon>Actinomycetota</taxon>
        <taxon>Actinomycetes</taxon>
        <taxon>Micrococcales</taxon>
        <taxon>Microbacteriaceae</taxon>
        <taxon>Microbacterium</taxon>
    </lineage>
</organism>
<keyword evidence="1" id="KW-0812">Transmembrane</keyword>
<keyword evidence="1" id="KW-0472">Membrane</keyword>
<evidence type="ECO:0008006" key="4">
    <source>
        <dbReference type="Google" id="ProtNLM"/>
    </source>
</evidence>
<proteinExistence type="predicted"/>
<dbReference type="NCBIfam" id="NF038065">
    <property type="entry name" value="Pr6Pr"/>
    <property type="match status" value="1"/>
</dbReference>
<dbReference type="InterPro" id="IPR049713">
    <property type="entry name" value="Pr6Pr-like"/>
</dbReference>
<keyword evidence="1" id="KW-1133">Transmembrane helix</keyword>
<protein>
    <recommendedName>
        <fullName evidence="4">Integral membrane protein</fullName>
    </recommendedName>
</protein>
<reference evidence="3" key="1">
    <citation type="journal article" date="2019" name="Int. J. Syst. Evol. Microbiol.">
        <title>The Global Catalogue of Microorganisms (GCM) 10K type strain sequencing project: providing services to taxonomists for standard genome sequencing and annotation.</title>
        <authorList>
            <consortium name="The Broad Institute Genomics Platform"/>
            <consortium name="The Broad Institute Genome Sequencing Center for Infectious Disease"/>
            <person name="Wu L."/>
            <person name="Ma J."/>
        </authorList>
    </citation>
    <scope>NUCLEOTIDE SEQUENCE [LARGE SCALE GENOMIC DNA]</scope>
    <source>
        <strain evidence="3">JCM 18537</strain>
    </source>
</reference>
<dbReference type="Proteomes" id="UP001501645">
    <property type="component" value="Unassembled WGS sequence"/>
</dbReference>
<gene>
    <name evidence="2" type="ORF">GCM10023351_33600</name>
</gene>
<sequence>MLGWAYGLRIAAGDASPIDFFGYFTNLTTLLAATLLLTTGALSLGGFTSPRALITARAVGVTCLLAVGAVYNVLVPGTGSAPPWVSAALHVVVPLIVLADWVCVGDRPALPWRMLWVVLPHPVVWLAIVLARGVADGWVPYGFLLPSRGAASLALHVAGLLAALLAAGALVWALSRGRGVLLRRGA</sequence>
<name>A0ABP9AUI3_9MICO</name>
<evidence type="ECO:0000256" key="1">
    <source>
        <dbReference type="SAM" id="Phobius"/>
    </source>
</evidence>
<dbReference type="EMBL" id="BAABKO010000007">
    <property type="protein sequence ID" value="GAA4785153.1"/>
    <property type="molecule type" value="Genomic_DNA"/>
</dbReference>
<feature type="transmembrane region" description="Helical" evidence="1">
    <location>
        <begin position="81"/>
        <end position="102"/>
    </location>
</feature>
<evidence type="ECO:0000313" key="2">
    <source>
        <dbReference type="EMBL" id="GAA4785153.1"/>
    </source>
</evidence>
<feature type="transmembrane region" description="Helical" evidence="1">
    <location>
        <begin position="20"/>
        <end position="42"/>
    </location>
</feature>
<keyword evidence="3" id="KW-1185">Reference proteome</keyword>
<evidence type="ECO:0000313" key="3">
    <source>
        <dbReference type="Proteomes" id="UP001501645"/>
    </source>
</evidence>
<feature type="transmembrane region" description="Helical" evidence="1">
    <location>
        <begin position="153"/>
        <end position="174"/>
    </location>
</feature>
<accession>A0ABP9AUI3</accession>